<protein>
    <recommendedName>
        <fullName evidence="3">Jacalin-type lectin domain-containing protein</fullName>
    </recommendedName>
</protein>
<dbReference type="AlphaFoldDB" id="A0AAD1ZA79"/>
<dbReference type="SUPFAM" id="SSF51101">
    <property type="entry name" value="Mannose-binding lectins"/>
    <property type="match status" value="1"/>
</dbReference>
<reference evidence="4" key="1">
    <citation type="submission" date="2023-05" db="EMBL/GenBank/DDBJ databases">
        <authorList>
            <person name="Huff M."/>
        </authorList>
    </citation>
    <scope>NUCLEOTIDE SEQUENCE</scope>
</reference>
<dbReference type="Proteomes" id="UP000834106">
    <property type="component" value="Chromosome 8"/>
</dbReference>
<dbReference type="EMBL" id="OU503043">
    <property type="protein sequence ID" value="CAI9765815.1"/>
    <property type="molecule type" value="Genomic_DNA"/>
</dbReference>
<gene>
    <name evidence="4" type="ORF">FPE_LOCUS13245</name>
</gene>
<evidence type="ECO:0000313" key="5">
    <source>
        <dbReference type="Proteomes" id="UP000834106"/>
    </source>
</evidence>
<dbReference type="InterPro" id="IPR001229">
    <property type="entry name" value="Jacalin-like_lectin_dom"/>
</dbReference>
<comment type="similarity">
    <text evidence="1">Belongs to the jacalin lectin family.</text>
</comment>
<dbReference type="Gene3D" id="2.100.10.30">
    <property type="entry name" value="Jacalin-like lectin domain"/>
    <property type="match status" value="1"/>
</dbReference>
<keyword evidence="2" id="KW-0430">Lectin</keyword>
<dbReference type="InterPro" id="IPR033734">
    <property type="entry name" value="Jacalin-like_lectin_dom_plant"/>
</dbReference>
<evidence type="ECO:0000256" key="1">
    <source>
        <dbReference type="ARBA" id="ARBA00006568"/>
    </source>
</evidence>
<feature type="domain" description="Jacalin-type lectin" evidence="3">
    <location>
        <begin position="6"/>
        <end position="149"/>
    </location>
</feature>
<dbReference type="PROSITE" id="PS51752">
    <property type="entry name" value="JACALIN_LECTIN"/>
    <property type="match status" value="1"/>
</dbReference>
<dbReference type="InterPro" id="IPR036404">
    <property type="entry name" value="Jacalin-like_lectin_dom_sf"/>
</dbReference>
<dbReference type="Pfam" id="PF01419">
    <property type="entry name" value="Jacalin"/>
    <property type="match status" value="1"/>
</dbReference>
<accession>A0AAD1ZA79</accession>
<evidence type="ECO:0000259" key="3">
    <source>
        <dbReference type="PROSITE" id="PS51752"/>
    </source>
</evidence>
<dbReference type="PANTHER" id="PTHR47293:SF70">
    <property type="entry name" value="JACALIN-RELATED LECTIN 24-RELATED"/>
    <property type="match status" value="1"/>
</dbReference>
<dbReference type="SMART" id="SM00915">
    <property type="entry name" value="Jacalin"/>
    <property type="match status" value="1"/>
</dbReference>
<keyword evidence="5" id="KW-1185">Reference proteome</keyword>
<proteinExistence type="inferred from homology"/>
<evidence type="ECO:0000313" key="4">
    <source>
        <dbReference type="EMBL" id="CAI9765815.1"/>
    </source>
</evidence>
<evidence type="ECO:0000256" key="2">
    <source>
        <dbReference type="ARBA" id="ARBA00022734"/>
    </source>
</evidence>
<name>A0AAD1ZA79_9LAMI</name>
<sequence length="175" mass="19351">MENSSMVKIGPVGNANYGNMWDEKGRTEIVQIFVSHDTKIHSLQFLYANDDGELVLSDKHGRSTAGDNFNVESLNYPSEYITSVSGKYDNISGIKSITFGTNLGTHGPFGETSEDDKGFMLHLGSKRQFGGFHGTADSWLRSIGIYVKLISTLASLKEKEVPKLHCLKKDDINIM</sequence>
<dbReference type="PANTHER" id="PTHR47293">
    <property type="entry name" value="JACALIN-RELATED LECTIN 3"/>
    <property type="match status" value="1"/>
</dbReference>
<dbReference type="GO" id="GO:0030246">
    <property type="term" value="F:carbohydrate binding"/>
    <property type="evidence" value="ECO:0007669"/>
    <property type="project" value="UniProtKB-KW"/>
</dbReference>
<organism evidence="4 5">
    <name type="scientific">Fraxinus pennsylvanica</name>
    <dbReference type="NCBI Taxonomy" id="56036"/>
    <lineage>
        <taxon>Eukaryota</taxon>
        <taxon>Viridiplantae</taxon>
        <taxon>Streptophyta</taxon>
        <taxon>Embryophyta</taxon>
        <taxon>Tracheophyta</taxon>
        <taxon>Spermatophyta</taxon>
        <taxon>Magnoliopsida</taxon>
        <taxon>eudicotyledons</taxon>
        <taxon>Gunneridae</taxon>
        <taxon>Pentapetalae</taxon>
        <taxon>asterids</taxon>
        <taxon>lamiids</taxon>
        <taxon>Lamiales</taxon>
        <taxon>Oleaceae</taxon>
        <taxon>Oleeae</taxon>
        <taxon>Fraxinus</taxon>
    </lineage>
</organism>
<dbReference type="CDD" id="cd09612">
    <property type="entry name" value="Jacalin"/>
    <property type="match status" value="1"/>
</dbReference>